<keyword evidence="7" id="KW-0732">Signal</keyword>
<proteinExistence type="predicted"/>
<keyword evidence="3 6" id="KW-1133">Transmembrane helix</keyword>
<dbReference type="OrthoDB" id="4157427at2759"/>
<organism evidence="8 9">
    <name type="scientific">Pyrenophora seminiperda CCB06</name>
    <dbReference type="NCBI Taxonomy" id="1302712"/>
    <lineage>
        <taxon>Eukaryota</taxon>
        <taxon>Fungi</taxon>
        <taxon>Dikarya</taxon>
        <taxon>Ascomycota</taxon>
        <taxon>Pezizomycotina</taxon>
        <taxon>Dothideomycetes</taxon>
        <taxon>Pleosporomycetidae</taxon>
        <taxon>Pleosporales</taxon>
        <taxon>Pleosporineae</taxon>
        <taxon>Pleosporaceae</taxon>
        <taxon>Pyrenophora</taxon>
    </lineage>
</organism>
<dbReference type="GO" id="GO:0071944">
    <property type="term" value="C:cell periphery"/>
    <property type="evidence" value="ECO:0007669"/>
    <property type="project" value="UniProtKB-ARBA"/>
</dbReference>
<dbReference type="GO" id="GO:0016020">
    <property type="term" value="C:membrane"/>
    <property type="evidence" value="ECO:0007669"/>
    <property type="project" value="UniProtKB-SubCell"/>
</dbReference>
<comment type="subcellular location">
    <subcellularLocation>
        <location evidence="1">Membrane</location>
        <topology evidence="1">Single-pass membrane protein</topology>
    </subcellularLocation>
</comment>
<evidence type="ECO:0000256" key="4">
    <source>
        <dbReference type="ARBA" id="ARBA00023136"/>
    </source>
</evidence>
<accession>A0A3M7M5B0</accession>
<dbReference type="PANTHER" id="PTHR15549">
    <property type="entry name" value="PAIRED IMMUNOGLOBULIN-LIKE TYPE 2 RECEPTOR"/>
    <property type="match status" value="1"/>
</dbReference>
<evidence type="ECO:0000313" key="8">
    <source>
        <dbReference type="EMBL" id="RMZ69604.1"/>
    </source>
</evidence>
<evidence type="ECO:0000256" key="3">
    <source>
        <dbReference type="ARBA" id="ARBA00022989"/>
    </source>
</evidence>
<dbReference type="EMBL" id="KE747818">
    <property type="protein sequence ID" value="RMZ69604.1"/>
    <property type="molecule type" value="Genomic_DNA"/>
</dbReference>
<keyword evidence="4 6" id="KW-0472">Membrane</keyword>
<reference evidence="8 9" key="1">
    <citation type="journal article" date="2014" name="PLoS ONE">
        <title>De novo Genome Assembly of the Fungal Plant Pathogen Pyrenophora semeniperda.</title>
        <authorList>
            <person name="Soliai M.M."/>
            <person name="Meyer S.E."/>
            <person name="Udall J.A."/>
            <person name="Elzinga D.E."/>
            <person name="Hermansen R.A."/>
            <person name="Bodily P.M."/>
            <person name="Hart A.A."/>
            <person name="Coleman C.E."/>
        </authorList>
    </citation>
    <scope>NUCLEOTIDE SEQUENCE [LARGE SCALE GENOMIC DNA]</scope>
    <source>
        <strain evidence="8 9">CCB06</strain>
        <tissue evidence="8">Mycelium</tissue>
    </source>
</reference>
<evidence type="ECO:0000256" key="1">
    <source>
        <dbReference type="ARBA" id="ARBA00004167"/>
    </source>
</evidence>
<name>A0A3M7M5B0_9PLEO</name>
<dbReference type="InterPro" id="IPR051694">
    <property type="entry name" value="Immunoregulatory_rcpt-like"/>
</dbReference>
<evidence type="ECO:0000313" key="9">
    <source>
        <dbReference type="Proteomes" id="UP000265663"/>
    </source>
</evidence>
<sequence length="233" mass="24895">MMNCRLLLLFTTFAAQALATSQIALFTDNNCQDSLRGLEGPNGYPNGTCTDLRRSGQYGSFQVVGLDPGCTVTIYAKDTTSDPCSGYAEEIEPVQCFNSTFVYYSIDFCDPNPAQSSPKPTRSQAPTSVPGSKISTGAIVGAAVGGVVGLGLILGLILFFVMKKRKSRQSQETPGTMEELSAGPAEVHGGHKHELGPGTVAYKHHAFEVEQPPVELAANEMGQNDQQHYTNAK</sequence>
<evidence type="ECO:0000256" key="6">
    <source>
        <dbReference type="SAM" id="Phobius"/>
    </source>
</evidence>
<keyword evidence="2 6" id="KW-0812">Transmembrane</keyword>
<feature type="transmembrane region" description="Helical" evidence="6">
    <location>
        <begin position="138"/>
        <end position="161"/>
    </location>
</feature>
<dbReference type="Proteomes" id="UP000265663">
    <property type="component" value="Unassembled WGS sequence"/>
</dbReference>
<protein>
    <submittedName>
        <fullName evidence="8">SH3 domain-containing</fullName>
    </submittedName>
</protein>
<feature type="region of interest" description="Disordered" evidence="5">
    <location>
        <begin position="168"/>
        <end position="233"/>
    </location>
</feature>
<gene>
    <name evidence="8" type="ORF">GMOD_00006437</name>
</gene>
<evidence type="ECO:0000256" key="2">
    <source>
        <dbReference type="ARBA" id="ARBA00022692"/>
    </source>
</evidence>
<evidence type="ECO:0000256" key="5">
    <source>
        <dbReference type="SAM" id="MobiDB-lite"/>
    </source>
</evidence>
<keyword evidence="9" id="KW-1185">Reference proteome</keyword>
<evidence type="ECO:0000256" key="7">
    <source>
        <dbReference type="SAM" id="SignalP"/>
    </source>
</evidence>
<feature type="compositionally biased region" description="Polar residues" evidence="5">
    <location>
        <begin position="221"/>
        <end position="233"/>
    </location>
</feature>
<feature type="chain" id="PRO_5018295134" evidence="7">
    <location>
        <begin position="20"/>
        <end position="233"/>
    </location>
</feature>
<feature type="signal peptide" evidence="7">
    <location>
        <begin position="1"/>
        <end position="19"/>
    </location>
</feature>
<dbReference type="AlphaFoldDB" id="A0A3M7M5B0"/>